<dbReference type="HOGENOM" id="CLU_358973_0_0_0"/>
<dbReference type="InterPro" id="IPR000743">
    <property type="entry name" value="Glyco_hydro_28"/>
</dbReference>
<dbReference type="eggNOG" id="COG5434">
    <property type="taxonomic scope" value="Bacteria"/>
</dbReference>
<evidence type="ECO:0000313" key="8">
    <source>
        <dbReference type="EMBL" id="ACO32486.1"/>
    </source>
</evidence>
<evidence type="ECO:0000256" key="1">
    <source>
        <dbReference type="ARBA" id="ARBA00008834"/>
    </source>
</evidence>
<evidence type="ECO:0000256" key="6">
    <source>
        <dbReference type="SAM" id="SignalP"/>
    </source>
</evidence>
<dbReference type="InterPro" id="IPR011050">
    <property type="entry name" value="Pectin_lyase_fold/virulence"/>
</dbReference>
<evidence type="ECO:0000256" key="5">
    <source>
        <dbReference type="ARBA" id="ARBA00023295"/>
    </source>
</evidence>
<accession>C1F2L7</accession>
<dbReference type="STRING" id="240015.ACP_2677"/>
<dbReference type="SMART" id="SM00710">
    <property type="entry name" value="PbH1"/>
    <property type="match status" value="2"/>
</dbReference>
<comment type="similarity">
    <text evidence="1">Belongs to the glycosyl hydrolase 28 family.</text>
</comment>
<keyword evidence="5" id="KW-0326">Glycosidase</keyword>
<dbReference type="EMBL" id="CP001472">
    <property type="protein sequence ID" value="ACO32486.1"/>
    <property type="molecule type" value="Genomic_DNA"/>
</dbReference>
<proteinExistence type="inferred from homology"/>
<dbReference type="eggNOG" id="COG4677">
    <property type="taxonomic scope" value="Bacteria"/>
</dbReference>
<evidence type="ECO:0000256" key="4">
    <source>
        <dbReference type="ARBA" id="ARBA00023085"/>
    </source>
</evidence>
<keyword evidence="6" id="KW-0732">Signal</keyword>
<dbReference type="PROSITE" id="PS00502">
    <property type="entry name" value="POLYGALACTURONASE"/>
    <property type="match status" value="1"/>
</dbReference>
<dbReference type="PANTHER" id="PTHR31321">
    <property type="entry name" value="ACYL-COA THIOESTER HYDROLASE YBHC-RELATED"/>
    <property type="match status" value="1"/>
</dbReference>
<dbReference type="Pfam" id="PF00295">
    <property type="entry name" value="Glyco_hydro_28"/>
    <property type="match status" value="1"/>
</dbReference>
<dbReference type="RefSeq" id="WP_015897741.1">
    <property type="nucleotide sequence ID" value="NC_012483.1"/>
</dbReference>
<evidence type="ECO:0000256" key="3">
    <source>
        <dbReference type="ARBA" id="ARBA00022801"/>
    </source>
</evidence>
<feature type="domain" description="Pectinesterase catalytic" evidence="7">
    <location>
        <begin position="477"/>
        <end position="773"/>
    </location>
</feature>
<dbReference type="Proteomes" id="UP000002207">
    <property type="component" value="Chromosome"/>
</dbReference>
<dbReference type="Pfam" id="PF01095">
    <property type="entry name" value="Pectinesterase"/>
    <property type="match status" value="1"/>
</dbReference>
<evidence type="ECO:0000259" key="7">
    <source>
        <dbReference type="Pfam" id="PF01095"/>
    </source>
</evidence>
<comment type="similarity">
    <text evidence="2">Belongs to the pectinesterase family.</text>
</comment>
<dbReference type="Gene3D" id="2.160.20.10">
    <property type="entry name" value="Single-stranded right-handed beta-helix, Pectin lyase-like"/>
    <property type="match status" value="2"/>
</dbReference>
<evidence type="ECO:0000256" key="2">
    <source>
        <dbReference type="ARBA" id="ARBA00008891"/>
    </source>
</evidence>
<keyword evidence="9" id="KW-1185">Reference proteome</keyword>
<dbReference type="AlphaFoldDB" id="C1F2L7"/>
<organism evidence="8 9">
    <name type="scientific">Acidobacterium capsulatum (strain ATCC 51196 / DSM 11244 / BCRC 80197 / JCM 7670 / NBRC 15755 / NCIMB 13165 / 161)</name>
    <dbReference type="NCBI Taxonomy" id="240015"/>
    <lineage>
        <taxon>Bacteria</taxon>
        <taxon>Pseudomonadati</taxon>
        <taxon>Acidobacteriota</taxon>
        <taxon>Terriglobia</taxon>
        <taxon>Terriglobales</taxon>
        <taxon>Acidobacteriaceae</taxon>
        <taxon>Acidobacterium</taxon>
    </lineage>
</organism>
<dbReference type="GO" id="GO:0030599">
    <property type="term" value="F:pectinesterase activity"/>
    <property type="evidence" value="ECO:0007669"/>
    <property type="project" value="InterPro"/>
</dbReference>
<feature type="chain" id="PRO_5011117283" evidence="6">
    <location>
        <begin position="28"/>
        <end position="794"/>
    </location>
</feature>
<dbReference type="PANTHER" id="PTHR31321:SF57">
    <property type="entry name" value="PECTINESTERASE 53-RELATED"/>
    <property type="match status" value="1"/>
</dbReference>
<dbReference type="InterPro" id="IPR006626">
    <property type="entry name" value="PbH1"/>
</dbReference>
<dbReference type="InterPro" id="IPR012334">
    <property type="entry name" value="Pectin_lyas_fold"/>
</dbReference>
<dbReference type="OrthoDB" id="107371at2"/>
<sequence>MPGSPLRRASVALVSALIALCPAMIHAQDTRHVVEPHFPAACVTLTAHLSAPGGKLTAFEEQQEDTTRIQQAINHCTLGHAVELRSSGEDDIFLSGPLQLRRGITLRVDSGTALYASRNPRDYDLTPGSCGVVNQRGHGCKPLITADHAPGSGIMGNGVIDGRGGATLLGQKVTWWDLAHQAKIRDLNQSCPRILVINRSNNFILYRITLRNSPNFHVLLNHTNGFTAWGVRIDTPATARNTDGIDPAASENVTITHSYIRDGDDDVAIKAGTGGSSSHMTISDDHFYSGHGMSIGSETNGGVRDILVENLSLDGTTNGIRIKSDLSRGGLVDHVTYRNICMRDVPHPILLTPHYARKHGNLVPQYRDILLQNVHILTHGDYTLLGEDAVHSLAVQFDNVWADDLSHSRMQTAFAHFTLGPALGNFVPGSGTGVTIAETQHPHPGAPPACANSFPAFPLNTSVPPSAGTIPQDHALYVSKDSTGEYHTVQSAIDAAPATGAIIHIAPGTYREAVVIDKPNIHLIGGGPDPSSTVIVDDKSAGTSGGTLQSATVTVRGNGFFAANLTIANDWNRTHTQVSQGSQAVALAITADKAILTHVRLLGNQDTLYAGSRKCNAAHTACTTARQLFSHCTIAGNVDFIFGNSKAYFQNCTLISTPHSEGMITAQSKDAPQQDSAFVFDHCRLLAEPGVTNVWLGRPWRPYATVIFLHTFMGPQIAAAGWREWHPGVTHSLATAWFAEFHSTGPGAYPAAREPYSHQLTASQQNRFTLAHFYPSWNAEADLIRLLSLLPAVQ</sequence>
<dbReference type="CAZy" id="GH28">
    <property type="family name" value="Glycoside Hydrolase Family 28"/>
</dbReference>
<dbReference type="GO" id="GO:0004650">
    <property type="term" value="F:polygalacturonase activity"/>
    <property type="evidence" value="ECO:0007669"/>
    <property type="project" value="InterPro"/>
</dbReference>
<name>C1F2L7_ACIC5</name>
<reference evidence="8 9" key="1">
    <citation type="journal article" date="2009" name="Appl. Environ. Microbiol.">
        <title>Three genomes from the phylum Acidobacteria provide insight into the lifestyles of these microorganisms in soils.</title>
        <authorList>
            <person name="Ward N.L."/>
            <person name="Challacombe J.F."/>
            <person name="Janssen P.H."/>
            <person name="Henrissat B."/>
            <person name="Coutinho P.M."/>
            <person name="Wu M."/>
            <person name="Xie G."/>
            <person name="Haft D.H."/>
            <person name="Sait M."/>
            <person name="Badger J."/>
            <person name="Barabote R.D."/>
            <person name="Bradley B."/>
            <person name="Brettin T.S."/>
            <person name="Brinkac L.M."/>
            <person name="Bruce D."/>
            <person name="Creasy T."/>
            <person name="Daugherty S.C."/>
            <person name="Davidsen T.M."/>
            <person name="DeBoy R.T."/>
            <person name="Detter J.C."/>
            <person name="Dodson R.J."/>
            <person name="Durkin A.S."/>
            <person name="Ganapathy A."/>
            <person name="Gwinn-Giglio M."/>
            <person name="Han C.S."/>
            <person name="Khouri H."/>
            <person name="Kiss H."/>
            <person name="Kothari S.P."/>
            <person name="Madupu R."/>
            <person name="Nelson K.E."/>
            <person name="Nelson W.C."/>
            <person name="Paulsen I."/>
            <person name="Penn K."/>
            <person name="Ren Q."/>
            <person name="Rosovitz M.J."/>
            <person name="Selengut J.D."/>
            <person name="Shrivastava S."/>
            <person name="Sullivan S.A."/>
            <person name="Tapia R."/>
            <person name="Thompson L.S."/>
            <person name="Watkins K.L."/>
            <person name="Yang Q."/>
            <person name="Yu C."/>
            <person name="Zafar N."/>
            <person name="Zhou L."/>
            <person name="Kuske C.R."/>
        </authorList>
    </citation>
    <scope>NUCLEOTIDE SEQUENCE [LARGE SCALE GENOMIC DNA]</scope>
    <source>
        <strain evidence="9">ATCC 51196 / DSM 11244 / BCRC 80197 / JCM 7670 / NBRC 15755 / NCIMB 13165 / 161</strain>
    </source>
</reference>
<dbReference type="GO" id="GO:0042545">
    <property type="term" value="P:cell wall modification"/>
    <property type="evidence" value="ECO:0007669"/>
    <property type="project" value="InterPro"/>
</dbReference>
<dbReference type="InParanoid" id="C1F2L7"/>
<feature type="signal peptide" evidence="6">
    <location>
        <begin position="1"/>
        <end position="27"/>
    </location>
</feature>
<dbReference type="SUPFAM" id="SSF51126">
    <property type="entry name" value="Pectin lyase-like"/>
    <property type="match status" value="2"/>
</dbReference>
<gene>
    <name evidence="8" type="ordered locus">ACP_2677</name>
</gene>
<dbReference type="InterPro" id="IPR000070">
    <property type="entry name" value="Pectinesterase_cat"/>
</dbReference>
<evidence type="ECO:0000313" key="9">
    <source>
        <dbReference type="Proteomes" id="UP000002207"/>
    </source>
</evidence>
<dbReference type="KEGG" id="aca:ACP_2677"/>
<keyword evidence="3" id="KW-0378">Hydrolase</keyword>
<dbReference type="GO" id="GO:0005975">
    <property type="term" value="P:carbohydrate metabolic process"/>
    <property type="evidence" value="ECO:0007669"/>
    <property type="project" value="InterPro"/>
</dbReference>
<dbReference type="GO" id="GO:0009279">
    <property type="term" value="C:cell outer membrane"/>
    <property type="evidence" value="ECO:0007669"/>
    <property type="project" value="TreeGrafter"/>
</dbReference>
<keyword evidence="4" id="KW-0063">Aspartyl esterase</keyword>
<protein>
    <submittedName>
        <fullName evidence="8">Endo-polygalacturonase/pectinesterase</fullName>
    </submittedName>
</protein>